<dbReference type="OrthoDB" id="3240444at2"/>
<feature type="transmembrane region" description="Helical" evidence="1">
    <location>
        <begin position="7"/>
        <end position="28"/>
    </location>
</feature>
<feature type="transmembrane region" description="Helical" evidence="1">
    <location>
        <begin position="34"/>
        <end position="55"/>
    </location>
</feature>
<keyword evidence="4" id="KW-1185">Reference proteome</keyword>
<accession>A0A087D701</accession>
<evidence type="ECO:0000313" key="3">
    <source>
        <dbReference type="EMBL" id="KFI91301.1"/>
    </source>
</evidence>
<evidence type="ECO:0000259" key="2">
    <source>
        <dbReference type="PROSITE" id="PS50850"/>
    </source>
</evidence>
<dbReference type="eggNOG" id="ENOG5032U6Z">
    <property type="taxonomic scope" value="Bacteria"/>
</dbReference>
<evidence type="ECO:0000256" key="1">
    <source>
        <dbReference type="SAM" id="Phobius"/>
    </source>
</evidence>
<dbReference type="GO" id="GO:0022857">
    <property type="term" value="F:transmembrane transporter activity"/>
    <property type="evidence" value="ECO:0007669"/>
    <property type="project" value="InterPro"/>
</dbReference>
<dbReference type="InterPro" id="IPR020846">
    <property type="entry name" value="MFS_dom"/>
</dbReference>
<dbReference type="RefSeq" id="WP_033518601.1">
    <property type="nucleotide sequence ID" value="NZ_CAUPKV010000015.1"/>
</dbReference>
<feature type="domain" description="Major facilitator superfamily (MFS) profile" evidence="2">
    <location>
        <begin position="1"/>
        <end position="124"/>
    </location>
</feature>
<dbReference type="PROSITE" id="PS50850">
    <property type="entry name" value="MFS"/>
    <property type="match status" value="1"/>
</dbReference>
<evidence type="ECO:0000313" key="4">
    <source>
        <dbReference type="Proteomes" id="UP000029033"/>
    </source>
</evidence>
<organism evidence="3 4">
    <name type="scientific">Bifidobacterium scardovii</name>
    <dbReference type="NCBI Taxonomy" id="158787"/>
    <lineage>
        <taxon>Bacteria</taxon>
        <taxon>Bacillati</taxon>
        <taxon>Actinomycetota</taxon>
        <taxon>Actinomycetes</taxon>
        <taxon>Bifidobacteriales</taxon>
        <taxon>Bifidobacteriaceae</taxon>
        <taxon>Bifidobacterium</taxon>
    </lineage>
</organism>
<name>A0A087D701_9BIFI</name>
<dbReference type="AlphaFoldDB" id="A0A087D701"/>
<dbReference type="STRING" id="158787.BSCA_1990"/>
<feature type="transmembrane region" description="Helical" evidence="1">
    <location>
        <begin position="67"/>
        <end position="87"/>
    </location>
</feature>
<reference evidence="3 4" key="1">
    <citation type="submission" date="2014-03" db="EMBL/GenBank/DDBJ databases">
        <title>Genomics of Bifidobacteria.</title>
        <authorList>
            <person name="Ventura M."/>
            <person name="Milani C."/>
            <person name="Lugli G.A."/>
        </authorList>
    </citation>
    <scope>NUCLEOTIDE SEQUENCE [LARGE SCALE GENOMIC DNA]</scope>
    <source>
        <strain evidence="3 4">LMG 21589</strain>
    </source>
</reference>
<gene>
    <name evidence="3" type="ORF">BSCA_1990</name>
</gene>
<keyword evidence="1" id="KW-1133">Transmembrane helix</keyword>
<proteinExistence type="predicted"/>
<dbReference type="GeneID" id="85165397"/>
<keyword evidence="1" id="KW-0472">Membrane</keyword>
<protein>
    <recommendedName>
        <fullName evidence="2">Major facilitator superfamily (MFS) profile domain-containing protein</fullName>
    </recommendedName>
</protein>
<dbReference type="Proteomes" id="UP000029033">
    <property type="component" value="Unassembled WGS sequence"/>
</dbReference>
<keyword evidence="1" id="KW-0812">Transmembrane</keyword>
<dbReference type="EMBL" id="JGZO01000023">
    <property type="protein sequence ID" value="KFI91301.1"/>
    <property type="molecule type" value="Genomic_DNA"/>
</dbReference>
<feature type="transmembrane region" description="Helical" evidence="1">
    <location>
        <begin position="93"/>
        <end position="116"/>
    </location>
</feature>
<sequence>MTKKNFASMILGTIGGVLFAIGMCMTMLPEWNAFNQGVGIGAVGAVVLLITLLVRRKMEGKPMFVPLSFKTVGITLLAIIGALALGVGMCMTMIWNMLVFGIIVGLVGIVLLLALIPLCKGLKD</sequence>
<comment type="caution">
    <text evidence="3">The sequence shown here is derived from an EMBL/GenBank/DDBJ whole genome shotgun (WGS) entry which is preliminary data.</text>
</comment>